<accession>A0A166AM91</accession>
<gene>
    <name evidence="1" type="ORF">FIBSPDRAFT_871020</name>
</gene>
<proteinExistence type="predicted"/>
<reference evidence="1 2" key="1">
    <citation type="journal article" date="2016" name="Mol. Biol. Evol.">
        <title>Comparative Genomics of Early-Diverging Mushroom-Forming Fungi Provides Insights into the Origins of Lignocellulose Decay Capabilities.</title>
        <authorList>
            <person name="Nagy L.G."/>
            <person name="Riley R."/>
            <person name="Tritt A."/>
            <person name="Adam C."/>
            <person name="Daum C."/>
            <person name="Floudas D."/>
            <person name="Sun H."/>
            <person name="Yadav J.S."/>
            <person name="Pangilinan J."/>
            <person name="Larsson K.H."/>
            <person name="Matsuura K."/>
            <person name="Barry K."/>
            <person name="Labutti K."/>
            <person name="Kuo R."/>
            <person name="Ohm R.A."/>
            <person name="Bhattacharya S.S."/>
            <person name="Shirouzu T."/>
            <person name="Yoshinaga Y."/>
            <person name="Martin F.M."/>
            <person name="Grigoriev I.V."/>
            <person name="Hibbett D.S."/>
        </authorList>
    </citation>
    <scope>NUCLEOTIDE SEQUENCE [LARGE SCALE GENOMIC DNA]</scope>
    <source>
        <strain evidence="1 2">CBS 109695</strain>
    </source>
</reference>
<keyword evidence="2" id="KW-1185">Reference proteome</keyword>
<feature type="non-terminal residue" evidence="1">
    <location>
        <position position="68"/>
    </location>
</feature>
<name>A0A166AM91_9AGAM</name>
<sequence>ICQSQRPLALALFICRSPTLSPAETDPDRLPIAQQAIMQPEHFLPGGCISAILFIRPHIHFWLRRNVA</sequence>
<dbReference type="Proteomes" id="UP000076532">
    <property type="component" value="Unassembled WGS sequence"/>
</dbReference>
<evidence type="ECO:0000313" key="1">
    <source>
        <dbReference type="EMBL" id="KZP11757.1"/>
    </source>
</evidence>
<evidence type="ECO:0000313" key="2">
    <source>
        <dbReference type="Proteomes" id="UP000076532"/>
    </source>
</evidence>
<organism evidence="1 2">
    <name type="scientific">Athelia psychrophila</name>
    <dbReference type="NCBI Taxonomy" id="1759441"/>
    <lineage>
        <taxon>Eukaryota</taxon>
        <taxon>Fungi</taxon>
        <taxon>Dikarya</taxon>
        <taxon>Basidiomycota</taxon>
        <taxon>Agaricomycotina</taxon>
        <taxon>Agaricomycetes</taxon>
        <taxon>Agaricomycetidae</taxon>
        <taxon>Atheliales</taxon>
        <taxon>Atheliaceae</taxon>
        <taxon>Athelia</taxon>
    </lineage>
</organism>
<feature type="non-terminal residue" evidence="1">
    <location>
        <position position="1"/>
    </location>
</feature>
<protein>
    <submittedName>
        <fullName evidence="1">Uncharacterized protein</fullName>
    </submittedName>
</protein>
<dbReference type="EMBL" id="KV417658">
    <property type="protein sequence ID" value="KZP11757.1"/>
    <property type="molecule type" value="Genomic_DNA"/>
</dbReference>
<dbReference type="AlphaFoldDB" id="A0A166AM91"/>